<evidence type="ECO:0000313" key="2">
    <source>
        <dbReference type="EMBL" id="MCF4007373.1"/>
    </source>
</evidence>
<reference evidence="2" key="1">
    <citation type="submission" date="2022-01" db="EMBL/GenBank/DDBJ databases">
        <title>Corynebacterium sp. nov isolated from isolated from the feces of the greater white-fronted geese (Anser albifrons) at Poyang Lake, PR China.</title>
        <authorList>
            <person name="Liu Q."/>
        </authorList>
    </citation>
    <scope>NUCLEOTIDE SEQUENCE</scope>
    <source>
        <strain evidence="2">JCM 32435</strain>
    </source>
</reference>
<sequence length="349" mass="37860">MAPGIAAAGTDPEVAQAAAARPQVEEHEGYFTSTDGQGTQIYWHSQQIPNARGTVVVVHGAAEHSGRYDHVADRLLDAGYNVYRLDHRGHGKSAAPVVNNPVARGHIDDFHFLVDDVHQLVEKAKAENPGKIFMLGHSMGAEASEFHGIKYPGSVDGYVTNGFGAPLNFSGRREAGQLITPDDITEAQKHLWPSLSEVLPLDQLTTFNAQLAAQAIPGRTDLRAPSFPGSDRIQPPNVFTGGVASDPAVSAQYKVDPLVNKTVSLGMTQQLTFGAIYDAINADQFTAPTLIMAGDRDGLVPDYFSNDWYNAISSQDKQLIKWHGQMHEVFNEPAGDQAMDTVIDWLNKH</sequence>
<organism evidence="2 3">
    <name type="scientific">Corynebacterium uropygiale</name>
    <dbReference type="NCBI Taxonomy" id="1775911"/>
    <lineage>
        <taxon>Bacteria</taxon>
        <taxon>Bacillati</taxon>
        <taxon>Actinomycetota</taxon>
        <taxon>Actinomycetes</taxon>
        <taxon>Mycobacteriales</taxon>
        <taxon>Corynebacteriaceae</taxon>
        <taxon>Corynebacterium</taxon>
    </lineage>
</organism>
<evidence type="ECO:0000259" key="1">
    <source>
        <dbReference type="Pfam" id="PF12146"/>
    </source>
</evidence>
<dbReference type="InterPro" id="IPR022742">
    <property type="entry name" value="Hydrolase_4"/>
</dbReference>
<accession>A0A9X1QT77</accession>
<gene>
    <name evidence="2" type="ORF">L1O03_09350</name>
</gene>
<dbReference type="Proteomes" id="UP001139336">
    <property type="component" value="Unassembled WGS sequence"/>
</dbReference>
<dbReference type="Pfam" id="PF12146">
    <property type="entry name" value="Hydrolase_4"/>
    <property type="match status" value="1"/>
</dbReference>
<name>A0A9X1QT77_9CORY</name>
<dbReference type="AlphaFoldDB" id="A0A9X1QT77"/>
<dbReference type="SUPFAM" id="SSF53474">
    <property type="entry name" value="alpha/beta-Hydrolases"/>
    <property type="match status" value="1"/>
</dbReference>
<feature type="domain" description="Serine aminopeptidase S33" evidence="1">
    <location>
        <begin position="50"/>
        <end position="333"/>
    </location>
</feature>
<comment type="caution">
    <text evidence="2">The sequence shown here is derived from an EMBL/GenBank/DDBJ whole genome shotgun (WGS) entry which is preliminary data.</text>
</comment>
<dbReference type="PANTHER" id="PTHR11614">
    <property type="entry name" value="PHOSPHOLIPASE-RELATED"/>
    <property type="match status" value="1"/>
</dbReference>
<dbReference type="EMBL" id="JAKGSI010000004">
    <property type="protein sequence ID" value="MCF4007373.1"/>
    <property type="molecule type" value="Genomic_DNA"/>
</dbReference>
<protein>
    <submittedName>
        <fullName evidence="2">Lysophospholipase</fullName>
    </submittedName>
</protein>
<keyword evidence="3" id="KW-1185">Reference proteome</keyword>
<dbReference type="InterPro" id="IPR051044">
    <property type="entry name" value="MAG_DAG_Lipase"/>
</dbReference>
<dbReference type="InterPro" id="IPR029058">
    <property type="entry name" value="AB_hydrolase_fold"/>
</dbReference>
<evidence type="ECO:0000313" key="3">
    <source>
        <dbReference type="Proteomes" id="UP001139336"/>
    </source>
</evidence>
<proteinExistence type="predicted"/>
<dbReference type="Gene3D" id="3.40.50.1820">
    <property type="entry name" value="alpha/beta hydrolase"/>
    <property type="match status" value="1"/>
</dbReference>